<keyword evidence="7 13" id="KW-1133">Transmembrane helix</keyword>
<feature type="region of interest" description="Disordered" evidence="12">
    <location>
        <begin position="252"/>
        <end position="318"/>
    </location>
</feature>
<evidence type="ECO:0000313" key="14">
    <source>
        <dbReference type="EMBL" id="MEJ8667690.1"/>
    </source>
</evidence>
<protein>
    <recommendedName>
        <fullName evidence="11">Dioxygenase</fullName>
        <ecNumber evidence="11">1.13.11.-</ecNumber>
    </recommendedName>
</protein>
<dbReference type="InterPro" id="IPR004294">
    <property type="entry name" value="Carotenoid_Oase"/>
</dbReference>
<evidence type="ECO:0000256" key="10">
    <source>
        <dbReference type="ARBA" id="ARBA00023251"/>
    </source>
</evidence>
<evidence type="ECO:0000256" key="6">
    <source>
        <dbReference type="ARBA" id="ARBA00022723"/>
    </source>
</evidence>
<feature type="region of interest" description="Disordered" evidence="12">
    <location>
        <begin position="406"/>
        <end position="428"/>
    </location>
</feature>
<dbReference type="SUPFAM" id="SSF103473">
    <property type="entry name" value="MFS general substrate transporter"/>
    <property type="match status" value="1"/>
</dbReference>
<dbReference type="Pfam" id="PF03055">
    <property type="entry name" value="RPE65"/>
    <property type="match status" value="1"/>
</dbReference>
<feature type="compositionally biased region" description="Low complexity" evidence="12">
    <location>
        <begin position="409"/>
        <end position="428"/>
    </location>
</feature>
<evidence type="ECO:0000256" key="11">
    <source>
        <dbReference type="RuleBase" id="RU364048"/>
    </source>
</evidence>
<dbReference type="Proteomes" id="UP001376459">
    <property type="component" value="Unassembled WGS sequence"/>
</dbReference>
<keyword evidence="11" id="KW-0223">Dioxygenase</keyword>
<evidence type="ECO:0000256" key="1">
    <source>
        <dbReference type="ARBA" id="ARBA00004651"/>
    </source>
</evidence>
<keyword evidence="3" id="KW-0813">Transport</keyword>
<evidence type="ECO:0000256" key="2">
    <source>
        <dbReference type="ARBA" id="ARBA00006787"/>
    </source>
</evidence>
<feature type="compositionally biased region" description="Basic and acidic residues" evidence="12">
    <location>
        <begin position="302"/>
        <end position="313"/>
    </location>
</feature>
<evidence type="ECO:0000256" key="13">
    <source>
        <dbReference type="SAM" id="Phobius"/>
    </source>
</evidence>
<organism evidence="14 15">
    <name type="scientific">Streptomyces machairae</name>
    <dbReference type="NCBI Taxonomy" id="3134109"/>
    <lineage>
        <taxon>Bacteria</taxon>
        <taxon>Bacillati</taxon>
        <taxon>Actinomycetota</taxon>
        <taxon>Actinomycetes</taxon>
        <taxon>Kitasatosporales</taxon>
        <taxon>Streptomycetaceae</taxon>
        <taxon>Streptomyces</taxon>
    </lineage>
</organism>
<dbReference type="EMBL" id="JBBKAK010000001">
    <property type="protein sequence ID" value="MEJ8667690.1"/>
    <property type="molecule type" value="Genomic_DNA"/>
</dbReference>
<keyword evidence="8 11" id="KW-0408">Iron</keyword>
<dbReference type="Gene3D" id="1.20.1250.20">
    <property type="entry name" value="MFS general substrate transporter like domains"/>
    <property type="match status" value="1"/>
</dbReference>
<dbReference type="InterPro" id="IPR036259">
    <property type="entry name" value="MFS_trans_sf"/>
</dbReference>
<feature type="transmembrane region" description="Helical" evidence="13">
    <location>
        <begin position="105"/>
        <end position="124"/>
    </location>
</feature>
<dbReference type="PANTHER" id="PTHR42718:SF46">
    <property type="entry name" value="BLR6921 PROTEIN"/>
    <property type="match status" value="1"/>
</dbReference>
<comment type="cofactor">
    <cofactor evidence="11">
        <name>Fe(2+)</name>
        <dbReference type="ChEBI" id="CHEBI:29033"/>
    </cofactor>
    <text evidence="11">Binds 1 Fe(2+) ion per subunit.</text>
</comment>
<accession>A0ABU8UHR8</accession>
<name>A0ABU8UHR8_9ACTN</name>
<evidence type="ECO:0000256" key="5">
    <source>
        <dbReference type="ARBA" id="ARBA00022692"/>
    </source>
</evidence>
<feature type="transmembrane region" description="Helical" evidence="13">
    <location>
        <begin position="68"/>
        <end position="84"/>
    </location>
</feature>
<evidence type="ECO:0000256" key="8">
    <source>
        <dbReference type="ARBA" id="ARBA00023004"/>
    </source>
</evidence>
<feature type="transmembrane region" description="Helical" evidence="13">
    <location>
        <begin position="12"/>
        <end position="32"/>
    </location>
</feature>
<keyword evidence="9 13" id="KW-0472">Membrane</keyword>
<evidence type="ECO:0000256" key="7">
    <source>
        <dbReference type="ARBA" id="ARBA00022989"/>
    </source>
</evidence>
<keyword evidence="11" id="KW-0560">Oxidoreductase</keyword>
<dbReference type="Pfam" id="PF07690">
    <property type="entry name" value="MFS_1"/>
    <property type="match status" value="1"/>
</dbReference>
<keyword evidence="15" id="KW-1185">Reference proteome</keyword>
<evidence type="ECO:0000256" key="3">
    <source>
        <dbReference type="ARBA" id="ARBA00022448"/>
    </source>
</evidence>
<keyword evidence="4" id="KW-1003">Cell membrane</keyword>
<evidence type="ECO:0000256" key="4">
    <source>
        <dbReference type="ARBA" id="ARBA00022475"/>
    </source>
</evidence>
<keyword evidence="10" id="KW-0046">Antibiotic resistance</keyword>
<dbReference type="PANTHER" id="PTHR42718">
    <property type="entry name" value="MAJOR FACILITATOR SUPERFAMILY MULTIDRUG TRANSPORTER MFSC"/>
    <property type="match status" value="1"/>
</dbReference>
<comment type="subcellular location">
    <subcellularLocation>
        <location evidence="1">Cell membrane</location>
        <topology evidence="1">Multi-pass membrane protein</topology>
    </subcellularLocation>
</comment>
<dbReference type="EC" id="1.13.11.-" evidence="11"/>
<sequence>MLLSGLLTSLYGWRAVFVVMVPLALAVLAATWRLVEADRPRGGSLDAVGTVTVTAGLVALTYGLSGPWPLAVIGLALLGVFVVLQRRGAAPLLPARMSVVAVPNVLMGLLGAVWLGLFYFLPLYQQRALGYSPLEAGLTQLPLALTITLSSWAVGKVSGRHVLPVGLLVLAAGLAWLSRTPAHGTFPVDLLGPTLLIGAGLGVAFVRLTAMSSTGVATADNGLAGGLVNATRQIGGAVGLSFLTLLPSPDRPSRPALPWPCSSRPSRPTRPARPARPSRLPRHERHDHDPRQAVRQRPLHPVTDEITGHDLKVRGTLPPELNGRYFRNGHNPKPGITPTHWFRGEGMIHGIRLTDGRAEWYRNRWVRTPFLDGVPFTGTELDVSAAATNIIFHGAVTWPCRRPTFPTRSAPNSTPSACTTSAASSPAR</sequence>
<feature type="transmembrane region" description="Helical" evidence="13">
    <location>
        <begin position="190"/>
        <end position="210"/>
    </location>
</feature>
<keyword evidence="6 11" id="KW-0479">Metal-binding</keyword>
<comment type="caution">
    <text evidence="14">The sequence shown here is derived from an EMBL/GenBank/DDBJ whole genome shotgun (WGS) entry which is preliminary data.</text>
</comment>
<reference evidence="14 15" key="1">
    <citation type="submission" date="2024-03" db="EMBL/GenBank/DDBJ databases">
        <title>Novel Streptomyces species of biotechnological and ecological value are a feature of Machair soil.</title>
        <authorList>
            <person name="Prole J.R."/>
            <person name="Goodfellow M."/>
            <person name="Allenby N."/>
            <person name="Ward A.C."/>
        </authorList>
    </citation>
    <scope>NUCLEOTIDE SEQUENCE [LARGE SCALE GENOMIC DNA]</scope>
    <source>
        <strain evidence="14 15">MS1.AVA.1</strain>
    </source>
</reference>
<keyword evidence="5 13" id="KW-0812">Transmembrane</keyword>
<dbReference type="InterPro" id="IPR011701">
    <property type="entry name" value="MFS"/>
</dbReference>
<evidence type="ECO:0000256" key="12">
    <source>
        <dbReference type="SAM" id="MobiDB-lite"/>
    </source>
</evidence>
<gene>
    <name evidence="14" type="ORF">WKI71_01250</name>
</gene>
<feature type="transmembrane region" description="Helical" evidence="13">
    <location>
        <begin position="161"/>
        <end position="178"/>
    </location>
</feature>
<evidence type="ECO:0000313" key="15">
    <source>
        <dbReference type="Proteomes" id="UP001376459"/>
    </source>
</evidence>
<comment type="similarity">
    <text evidence="2 11">Belongs to the carotenoid oxygenase family.</text>
</comment>
<feature type="transmembrane region" description="Helical" evidence="13">
    <location>
        <begin position="136"/>
        <end position="154"/>
    </location>
</feature>
<proteinExistence type="inferred from homology"/>
<evidence type="ECO:0000256" key="9">
    <source>
        <dbReference type="ARBA" id="ARBA00023136"/>
    </source>
</evidence>